<accession>A0A817FG38</accession>
<dbReference type="Proteomes" id="UP000675881">
    <property type="component" value="Unassembled WGS sequence"/>
</dbReference>
<evidence type="ECO:0000313" key="2">
    <source>
        <dbReference type="Proteomes" id="UP000675881"/>
    </source>
</evidence>
<keyword evidence="2" id="KW-1185">Reference proteome</keyword>
<protein>
    <submittedName>
        <fullName evidence="1">(salmon louse) hypothetical protein</fullName>
    </submittedName>
</protein>
<organism evidence="1 2">
    <name type="scientific">Lepeophtheirus salmonis</name>
    <name type="common">Salmon louse</name>
    <name type="synonym">Caligus salmonis</name>
    <dbReference type="NCBI Taxonomy" id="72036"/>
    <lineage>
        <taxon>Eukaryota</taxon>
        <taxon>Metazoa</taxon>
        <taxon>Ecdysozoa</taxon>
        <taxon>Arthropoda</taxon>
        <taxon>Crustacea</taxon>
        <taxon>Multicrustacea</taxon>
        <taxon>Hexanauplia</taxon>
        <taxon>Copepoda</taxon>
        <taxon>Siphonostomatoida</taxon>
        <taxon>Caligidae</taxon>
        <taxon>Lepeophtheirus</taxon>
    </lineage>
</organism>
<evidence type="ECO:0000313" key="1">
    <source>
        <dbReference type="EMBL" id="CAF2746109.1"/>
    </source>
</evidence>
<gene>
    <name evidence="1" type="ORF">LSAA_292</name>
</gene>
<dbReference type="EMBL" id="CAJNVT010000126">
    <property type="protein sequence ID" value="CAF2746109.1"/>
    <property type="molecule type" value="Genomic_DNA"/>
</dbReference>
<name>A0A817FG38_LEPSM</name>
<comment type="caution">
    <text evidence="1">The sequence shown here is derived from an EMBL/GenBank/DDBJ whole genome shotgun (WGS) entry which is preliminary data.</text>
</comment>
<proteinExistence type="predicted"/>
<dbReference type="AlphaFoldDB" id="A0A817FG38"/>
<sequence length="113" mass="12705">MPQPPKSLLLASLENYKTKQTDFAKPKSICFKPLKVRRYPDFRKGVGQLGVGPKMETTIGGFLREFKVPRELHSLTPFYREFPRIIGYISIAATSPGQPLLSPPLKSALWGKC</sequence>
<reference evidence="1" key="1">
    <citation type="submission" date="2021-02" db="EMBL/GenBank/DDBJ databases">
        <authorList>
            <person name="Bekaert M."/>
        </authorList>
    </citation>
    <scope>NUCLEOTIDE SEQUENCE</scope>
    <source>
        <strain evidence="1">IoA-00</strain>
    </source>
</reference>